<keyword evidence="12" id="KW-1185">Reference proteome</keyword>
<feature type="region of interest" description="Disordered" evidence="8">
    <location>
        <begin position="1"/>
        <end position="81"/>
    </location>
</feature>
<dbReference type="InterPro" id="IPR018866">
    <property type="entry name" value="Znf-4CXXC_R1"/>
</dbReference>
<feature type="compositionally biased region" description="Basic and acidic residues" evidence="8">
    <location>
        <begin position="789"/>
        <end position="812"/>
    </location>
</feature>
<feature type="region of interest" description="Disordered" evidence="8">
    <location>
        <begin position="748"/>
        <end position="861"/>
    </location>
</feature>
<dbReference type="PANTHER" id="PTHR12549">
    <property type="entry name" value="JMJC DOMAIN-CONTAINING HISTONE DEMETHYLATION PROTEIN"/>
    <property type="match status" value="1"/>
</dbReference>
<comment type="subcellular location">
    <subcellularLocation>
        <location evidence="1">Nucleus</location>
    </subcellularLocation>
</comment>
<evidence type="ECO:0000313" key="12">
    <source>
        <dbReference type="Proteomes" id="UP000245207"/>
    </source>
</evidence>
<feature type="compositionally biased region" description="Basic residues" evidence="8">
    <location>
        <begin position="57"/>
        <end position="70"/>
    </location>
</feature>
<evidence type="ECO:0000259" key="9">
    <source>
        <dbReference type="PROSITE" id="PS50089"/>
    </source>
</evidence>
<feature type="region of interest" description="Disordered" evidence="8">
    <location>
        <begin position="304"/>
        <end position="325"/>
    </location>
</feature>
<dbReference type="PROSITE" id="PS51184">
    <property type="entry name" value="JMJC"/>
    <property type="match status" value="1"/>
</dbReference>
<reference evidence="11 12" key="1">
    <citation type="journal article" date="2018" name="Mol. Plant">
        <title>The genome of Artemisia annua provides insight into the evolution of Asteraceae family and artemisinin biosynthesis.</title>
        <authorList>
            <person name="Shen Q."/>
            <person name="Zhang L."/>
            <person name="Liao Z."/>
            <person name="Wang S."/>
            <person name="Yan T."/>
            <person name="Shi P."/>
            <person name="Liu M."/>
            <person name="Fu X."/>
            <person name="Pan Q."/>
            <person name="Wang Y."/>
            <person name="Lv Z."/>
            <person name="Lu X."/>
            <person name="Zhang F."/>
            <person name="Jiang W."/>
            <person name="Ma Y."/>
            <person name="Chen M."/>
            <person name="Hao X."/>
            <person name="Li L."/>
            <person name="Tang Y."/>
            <person name="Lv G."/>
            <person name="Zhou Y."/>
            <person name="Sun X."/>
            <person name="Brodelius P.E."/>
            <person name="Rose J.K.C."/>
            <person name="Tang K."/>
        </authorList>
    </citation>
    <scope>NUCLEOTIDE SEQUENCE [LARGE SCALE GENOMIC DNA]</scope>
    <source>
        <strain evidence="12">cv. Huhao1</strain>
        <tissue evidence="11">Leaf</tissue>
    </source>
</reference>
<dbReference type="STRING" id="35608.A0A2U1L3I1"/>
<feature type="compositionally biased region" description="Basic and acidic residues" evidence="8">
    <location>
        <begin position="824"/>
        <end position="834"/>
    </location>
</feature>
<dbReference type="PROSITE" id="PS50089">
    <property type="entry name" value="ZF_RING_2"/>
    <property type="match status" value="1"/>
</dbReference>
<name>A0A2U1L3I1_ARTAN</name>
<dbReference type="FunFam" id="2.60.120.650:FF:000033">
    <property type="entry name" value="Transcription factor jumonji (JmjC) domain-containing protein"/>
    <property type="match status" value="1"/>
</dbReference>
<evidence type="ECO:0000256" key="6">
    <source>
        <dbReference type="ARBA" id="ARBA00023242"/>
    </source>
</evidence>
<feature type="domain" description="JmjC" evidence="10">
    <location>
        <begin position="661"/>
        <end position="985"/>
    </location>
</feature>
<evidence type="ECO:0000256" key="7">
    <source>
        <dbReference type="PROSITE-ProRule" id="PRU00175"/>
    </source>
</evidence>
<dbReference type="Pfam" id="PF02373">
    <property type="entry name" value="JmjC"/>
    <property type="match status" value="1"/>
</dbReference>
<dbReference type="AlphaFoldDB" id="A0A2U1L3I1"/>
<evidence type="ECO:0000256" key="4">
    <source>
        <dbReference type="ARBA" id="ARBA00023015"/>
    </source>
</evidence>
<feature type="region of interest" description="Disordered" evidence="8">
    <location>
        <begin position="1016"/>
        <end position="1042"/>
    </location>
</feature>
<dbReference type="GO" id="GO:0000118">
    <property type="term" value="C:histone deacetylase complex"/>
    <property type="evidence" value="ECO:0007669"/>
    <property type="project" value="TreeGrafter"/>
</dbReference>
<feature type="region of interest" description="Disordered" evidence="8">
    <location>
        <begin position="337"/>
        <end position="448"/>
    </location>
</feature>
<dbReference type="PANTHER" id="PTHR12549:SF11">
    <property type="entry name" value="LYSINE-SPECIFIC DEMETHYLASE JMJ25"/>
    <property type="match status" value="1"/>
</dbReference>
<gene>
    <name evidence="11" type="ORF">CTI12_AA534440</name>
</gene>
<keyword evidence="4" id="KW-0805">Transcription regulation</keyword>
<dbReference type="GO" id="GO:0032454">
    <property type="term" value="F:histone H3K9 demethylase activity"/>
    <property type="evidence" value="ECO:0007669"/>
    <property type="project" value="InterPro"/>
</dbReference>
<protein>
    <submittedName>
        <fullName evidence="11">JmjC domain-containing protein</fullName>
    </submittedName>
</protein>
<keyword evidence="3" id="KW-0479">Metal-binding</keyword>
<evidence type="ECO:0000259" key="10">
    <source>
        <dbReference type="PROSITE" id="PS51184"/>
    </source>
</evidence>
<feature type="compositionally biased region" description="Basic and acidic residues" evidence="8">
    <location>
        <begin position="429"/>
        <end position="445"/>
    </location>
</feature>
<feature type="compositionally biased region" description="Polar residues" evidence="8">
    <location>
        <begin position="779"/>
        <end position="788"/>
    </location>
</feature>
<dbReference type="InterPro" id="IPR003347">
    <property type="entry name" value="JmjC_dom"/>
</dbReference>
<dbReference type="GO" id="GO:0008270">
    <property type="term" value="F:zinc ion binding"/>
    <property type="evidence" value="ECO:0007669"/>
    <property type="project" value="UniProtKB-KW"/>
</dbReference>
<dbReference type="GO" id="GO:0003712">
    <property type="term" value="F:transcription coregulator activity"/>
    <property type="evidence" value="ECO:0007669"/>
    <property type="project" value="TreeGrafter"/>
</dbReference>
<feature type="compositionally biased region" description="Polar residues" evidence="8">
    <location>
        <begin position="340"/>
        <end position="352"/>
    </location>
</feature>
<comment type="caution">
    <text evidence="11">The sequence shown here is derived from an EMBL/GenBank/DDBJ whole genome shotgun (WGS) entry which is preliminary data.</text>
</comment>
<dbReference type="Gene3D" id="2.60.120.650">
    <property type="entry name" value="Cupin"/>
    <property type="match status" value="2"/>
</dbReference>
<organism evidence="11 12">
    <name type="scientific">Artemisia annua</name>
    <name type="common">Sweet wormwood</name>
    <dbReference type="NCBI Taxonomy" id="35608"/>
    <lineage>
        <taxon>Eukaryota</taxon>
        <taxon>Viridiplantae</taxon>
        <taxon>Streptophyta</taxon>
        <taxon>Embryophyta</taxon>
        <taxon>Tracheophyta</taxon>
        <taxon>Spermatophyta</taxon>
        <taxon>Magnoliopsida</taxon>
        <taxon>eudicotyledons</taxon>
        <taxon>Gunneridae</taxon>
        <taxon>Pentapetalae</taxon>
        <taxon>asterids</taxon>
        <taxon>campanulids</taxon>
        <taxon>Asterales</taxon>
        <taxon>Asteraceae</taxon>
        <taxon>Asteroideae</taxon>
        <taxon>Anthemideae</taxon>
        <taxon>Artemisiinae</taxon>
        <taxon>Artemisia</taxon>
    </lineage>
</organism>
<keyword evidence="6" id="KW-0539">Nucleus</keyword>
<evidence type="ECO:0000256" key="1">
    <source>
        <dbReference type="ARBA" id="ARBA00004123"/>
    </source>
</evidence>
<feature type="compositionally biased region" description="Basic and acidic residues" evidence="8">
    <location>
        <begin position="353"/>
        <end position="373"/>
    </location>
</feature>
<keyword evidence="5" id="KW-0804">Transcription</keyword>
<comment type="similarity">
    <text evidence="2">Belongs to the JARID1 histone demethylase family.</text>
</comment>
<dbReference type="OrthoDB" id="1667110at2759"/>
<keyword evidence="7" id="KW-0862">Zinc</keyword>
<dbReference type="Pfam" id="PF10497">
    <property type="entry name" value="zf-4CXXC_R1"/>
    <property type="match status" value="1"/>
</dbReference>
<evidence type="ECO:0000256" key="2">
    <source>
        <dbReference type="ARBA" id="ARBA00006801"/>
    </source>
</evidence>
<dbReference type="EMBL" id="PKPP01011751">
    <property type="protein sequence ID" value="PWA43572.1"/>
    <property type="molecule type" value="Genomic_DNA"/>
</dbReference>
<evidence type="ECO:0000256" key="8">
    <source>
        <dbReference type="SAM" id="MobiDB-lite"/>
    </source>
</evidence>
<dbReference type="InterPro" id="IPR045109">
    <property type="entry name" value="LSDs-like"/>
</dbReference>
<sequence length="1042" mass="118868">MATAQDENEQNPQNPQQEDKEEGFNRRSDRKHKQKIPNSDFESSYIEDDDDDDGSTKKKRRRSATQKKKKVKDDDDEGFNEKRRRKKAIKDVKVVEYNGKEVKMSLNNCCHQCKRNDKGEVVRCHNCGTKRFCKMCRTTWYPHMTEEMFANLCPVCQDNCNCKACLRDVHPNVKNKVDFEPNAEQKIQYSIYILHALLPFLKRLNEEHIKEKEIEAKVQEHSLSELQVKTECSPGERIYCDCCKTSIFDLHRSCPSCHFDLCLQCCRELRDGNLQGNKEEVVIQLEDPGFGYLYGGPLKDVNKEDVKRRRGRSARAAPKDQQLLDSMSAADLAPKELQTHDGSSATDPSPNEQETHDLMSDADPAPKEAEIHDGPSTADPAPKELQTHDGPSAADPAPKEQETYVGPYTADPAPKELQTHDGPSAADSPPKEQESHDWNSLDEGRIPCPPQSMGGCGNGILELIHAMEPNYISNLLNSAQELLEKHKSDEDMRDLPKEWCTCLDFVSESDDKQLRKAASRENSNDNYLYCPRAIDIQSGDLNHFRWHWSKGQPVIVSNVLETTLGLSWEPMVMWRAFRQISHVNHGRLMEVGALNCLNWCEGDVNVHQFFSWYTDGKYEDNGWPRILKLKDWPPSSLFEDRLPRHGVEFITCLPFKEYTHPRDGYLNLAVKLSEDSVKPDMGPKTYIAYGVPQELGRGDSVTKLHCDMSDAVNVLTHTATVTLKPENLKLINKFKLKHKVQDEKELHGVVGEPQLATEDATAEQFAGSKKRKNRIGEDPSTSSQSNGHASKEEVFDEAECKIDEVHEDDGKKQYSPRESQNGNTEKKQKVETCSDKSLGNSDSNNEEKEANEEVDSEDGTCVDGFDLKDGGALWDIFRREDTPKLEEYLKKHFREFRHTYCLPVQQVIHPIHDQTFYLTVEHKRRLKEEFGIEPWTFLQNLGDAVFIPAGCAHQVRNLKSCIKVALDFVSPENVGECIRLTEDFRVLPQNHRAKEDKLEVKKMAIHAVSEAVKDLINPNRTEEEEAKPAVNKRKGRPKKRQF</sequence>
<evidence type="ECO:0000256" key="3">
    <source>
        <dbReference type="ARBA" id="ARBA00022723"/>
    </source>
</evidence>
<feature type="compositionally biased region" description="Acidic residues" evidence="8">
    <location>
        <begin position="849"/>
        <end position="860"/>
    </location>
</feature>
<evidence type="ECO:0000256" key="5">
    <source>
        <dbReference type="ARBA" id="ARBA00023163"/>
    </source>
</evidence>
<dbReference type="GO" id="GO:0000785">
    <property type="term" value="C:chromatin"/>
    <property type="evidence" value="ECO:0007669"/>
    <property type="project" value="TreeGrafter"/>
</dbReference>
<feature type="domain" description="RING-type" evidence="9">
    <location>
        <begin position="110"/>
        <end position="157"/>
    </location>
</feature>
<dbReference type="Proteomes" id="UP000245207">
    <property type="component" value="Unassembled WGS sequence"/>
</dbReference>
<dbReference type="SMART" id="SM00558">
    <property type="entry name" value="JmjC"/>
    <property type="match status" value="1"/>
</dbReference>
<proteinExistence type="inferred from homology"/>
<feature type="compositionally biased region" description="Basic residues" evidence="8">
    <location>
        <begin position="1030"/>
        <end position="1042"/>
    </location>
</feature>
<evidence type="ECO:0000313" key="11">
    <source>
        <dbReference type="EMBL" id="PWA43572.1"/>
    </source>
</evidence>
<dbReference type="GO" id="GO:0031490">
    <property type="term" value="F:chromatin DNA binding"/>
    <property type="evidence" value="ECO:0007669"/>
    <property type="project" value="TreeGrafter"/>
</dbReference>
<dbReference type="InterPro" id="IPR001841">
    <property type="entry name" value="Znf_RING"/>
</dbReference>
<dbReference type="SUPFAM" id="SSF51197">
    <property type="entry name" value="Clavaminate synthase-like"/>
    <property type="match status" value="1"/>
</dbReference>
<accession>A0A2U1L3I1</accession>
<dbReference type="GO" id="GO:0006357">
    <property type="term" value="P:regulation of transcription by RNA polymerase II"/>
    <property type="evidence" value="ECO:0007669"/>
    <property type="project" value="TreeGrafter"/>
</dbReference>
<keyword evidence="7" id="KW-0863">Zinc-finger</keyword>